<dbReference type="GO" id="GO:0008270">
    <property type="term" value="F:zinc ion binding"/>
    <property type="evidence" value="ECO:0007669"/>
    <property type="project" value="UniProtKB-KW"/>
</dbReference>
<gene>
    <name evidence="4" type="primary">ZFP7</name>
    <name evidence="4" type="ORF">QJS10_CPB04g00153</name>
</gene>
<comment type="caution">
    <text evidence="4">The sequence shown here is derived from an EMBL/GenBank/DDBJ whole genome shotgun (WGS) entry which is preliminary data.</text>
</comment>
<protein>
    <submittedName>
        <fullName evidence="4">Zinc finger protein 7</fullName>
    </submittedName>
</protein>
<organism evidence="4 5">
    <name type="scientific">Acorus calamus</name>
    <name type="common">Sweet flag</name>
    <dbReference type="NCBI Taxonomy" id="4465"/>
    <lineage>
        <taxon>Eukaryota</taxon>
        <taxon>Viridiplantae</taxon>
        <taxon>Streptophyta</taxon>
        <taxon>Embryophyta</taxon>
        <taxon>Tracheophyta</taxon>
        <taxon>Spermatophyta</taxon>
        <taxon>Magnoliopsida</taxon>
        <taxon>Liliopsida</taxon>
        <taxon>Acoraceae</taxon>
        <taxon>Acorus</taxon>
    </lineage>
</organism>
<keyword evidence="1" id="KW-0479">Metal-binding</keyword>
<proteinExistence type="predicted"/>
<dbReference type="AlphaFoldDB" id="A0AAV9EYV9"/>
<dbReference type="InterPro" id="IPR036236">
    <property type="entry name" value="Znf_C2H2_sf"/>
</dbReference>
<accession>A0AAV9EYV9</accession>
<sequence>MNGLKVELLFFIINGGSELLRVHTPSPPTSEDTPATKTFACLYCSRRFFTSQALGGHQNAHKKERAAARRSFPSETSAAVHSPPHLLPPPPPQTPSPRMLVPLYHVFPGLSAADSSPWMTAAQDRRPIGYVYDYVPLSSFPRFGPAGEPVESGSSESGPVDGDLDLSLRL</sequence>
<dbReference type="EMBL" id="JAUJYO010000004">
    <property type="protein sequence ID" value="KAK1318119.1"/>
    <property type="molecule type" value="Genomic_DNA"/>
</dbReference>
<evidence type="ECO:0000256" key="1">
    <source>
        <dbReference type="PROSITE-ProRule" id="PRU00042"/>
    </source>
</evidence>
<dbReference type="Gene3D" id="3.30.160.60">
    <property type="entry name" value="Classic Zinc Finger"/>
    <property type="match status" value="1"/>
</dbReference>
<feature type="region of interest" description="Disordered" evidence="2">
    <location>
        <begin position="55"/>
        <end position="97"/>
    </location>
</feature>
<evidence type="ECO:0000313" key="5">
    <source>
        <dbReference type="Proteomes" id="UP001180020"/>
    </source>
</evidence>
<dbReference type="PANTHER" id="PTHR45730:SF9">
    <property type="entry name" value="ZINC FINGER PROTEIN 2-RELATED"/>
    <property type="match status" value="1"/>
</dbReference>
<dbReference type="GO" id="GO:0003700">
    <property type="term" value="F:DNA-binding transcription factor activity"/>
    <property type="evidence" value="ECO:0007669"/>
    <property type="project" value="InterPro"/>
</dbReference>
<feature type="compositionally biased region" description="Low complexity" evidence="2">
    <location>
        <begin position="147"/>
        <end position="161"/>
    </location>
</feature>
<dbReference type="PROSITE" id="PS00028">
    <property type="entry name" value="ZINC_FINGER_C2H2_1"/>
    <property type="match status" value="1"/>
</dbReference>
<reference evidence="4" key="1">
    <citation type="journal article" date="2023" name="Nat. Commun.">
        <title>Diploid and tetraploid genomes of Acorus and the evolution of monocots.</title>
        <authorList>
            <person name="Ma L."/>
            <person name="Liu K.W."/>
            <person name="Li Z."/>
            <person name="Hsiao Y.Y."/>
            <person name="Qi Y."/>
            <person name="Fu T."/>
            <person name="Tang G.D."/>
            <person name="Zhang D."/>
            <person name="Sun W.H."/>
            <person name="Liu D.K."/>
            <person name="Li Y."/>
            <person name="Chen G.Z."/>
            <person name="Liu X.D."/>
            <person name="Liao X.Y."/>
            <person name="Jiang Y.T."/>
            <person name="Yu X."/>
            <person name="Hao Y."/>
            <person name="Huang J."/>
            <person name="Zhao X.W."/>
            <person name="Ke S."/>
            <person name="Chen Y.Y."/>
            <person name="Wu W.L."/>
            <person name="Hsu J.L."/>
            <person name="Lin Y.F."/>
            <person name="Huang M.D."/>
            <person name="Li C.Y."/>
            <person name="Huang L."/>
            <person name="Wang Z.W."/>
            <person name="Zhao X."/>
            <person name="Zhong W.Y."/>
            <person name="Peng D.H."/>
            <person name="Ahmad S."/>
            <person name="Lan S."/>
            <person name="Zhang J.S."/>
            <person name="Tsai W.C."/>
            <person name="Van de Peer Y."/>
            <person name="Liu Z.J."/>
        </authorList>
    </citation>
    <scope>NUCLEOTIDE SEQUENCE</scope>
    <source>
        <strain evidence="4">CP</strain>
    </source>
</reference>
<evidence type="ECO:0000256" key="2">
    <source>
        <dbReference type="SAM" id="MobiDB-lite"/>
    </source>
</evidence>
<dbReference type="PROSITE" id="PS50157">
    <property type="entry name" value="ZINC_FINGER_C2H2_2"/>
    <property type="match status" value="1"/>
</dbReference>
<reference evidence="4" key="2">
    <citation type="submission" date="2023-06" db="EMBL/GenBank/DDBJ databases">
        <authorList>
            <person name="Ma L."/>
            <person name="Liu K.-W."/>
            <person name="Li Z."/>
            <person name="Hsiao Y.-Y."/>
            <person name="Qi Y."/>
            <person name="Fu T."/>
            <person name="Tang G."/>
            <person name="Zhang D."/>
            <person name="Sun W.-H."/>
            <person name="Liu D.-K."/>
            <person name="Li Y."/>
            <person name="Chen G.-Z."/>
            <person name="Liu X.-D."/>
            <person name="Liao X.-Y."/>
            <person name="Jiang Y.-T."/>
            <person name="Yu X."/>
            <person name="Hao Y."/>
            <person name="Huang J."/>
            <person name="Zhao X.-W."/>
            <person name="Ke S."/>
            <person name="Chen Y.-Y."/>
            <person name="Wu W.-L."/>
            <person name="Hsu J.-L."/>
            <person name="Lin Y.-F."/>
            <person name="Huang M.-D."/>
            <person name="Li C.-Y."/>
            <person name="Huang L."/>
            <person name="Wang Z.-W."/>
            <person name="Zhao X."/>
            <person name="Zhong W.-Y."/>
            <person name="Peng D.-H."/>
            <person name="Ahmad S."/>
            <person name="Lan S."/>
            <person name="Zhang J.-S."/>
            <person name="Tsai W.-C."/>
            <person name="Van De Peer Y."/>
            <person name="Liu Z.-J."/>
        </authorList>
    </citation>
    <scope>NUCLEOTIDE SEQUENCE</scope>
    <source>
        <strain evidence="4">CP</strain>
        <tissue evidence="4">Leaves</tissue>
    </source>
</reference>
<keyword evidence="5" id="KW-1185">Reference proteome</keyword>
<dbReference type="InterPro" id="IPR045320">
    <property type="entry name" value="JAGGED/SL1-like"/>
</dbReference>
<feature type="domain" description="C2H2-type" evidence="3">
    <location>
        <begin position="39"/>
        <end position="66"/>
    </location>
</feature>
<feature type="compositionally biased region" description="Pro residues" evidence="2">
    <location>
        <begin position="85"/>
        <end position="95"/>
    </location>
</feature>
<feature type="region of interest" description="Disordered" evidence="2">
    <location>
        <begin position="145"/>
        <end position="170"/>
    </location>
</feature>
<keyword evidence="1" id="KW-0863">Zinc-finger</keyword>
<name>A0AAV9EYV9_ACOCL</name>
<dbReference type="InterPro" id="IPR013087">
    <property type="entry name" value="Znf_C2H2_type"/>
</dbReference>
<evidence type="ECO:0000259" key="3">
    <source>
        <dbReference type="PROSITE" id="PS50157"/>
    </source>
</evidence>
<evidence type="ECO:0000313" key="4">
    <source>
        <dbReference type="EMBL" id="KAK1318119.1"/>
    </source>
</evidence>
<dbReference type="PANTHER" id="PTHR45730">
    <property type="entry name" value="ZINC FINGER PROTEIN JAGGED"/>
    <property type="match status" value="1"/>
</dbReference>
<dbReference type="Proteomes" id="UP001180020">
    <property type="component" value="Unassembled WGS sequence"/>
</dbReference>
<dbReference type="SUPFAM" id="SSF57667">
    <property type="entry name" value="beta-beta-alpha zinc fingers"/>
    <property type="match status" value="1"/>
</dbReference>
<keyword evidence="1" id="KW-0862">Zinc</keyword>